<dbReference type="Proteomes" id="UP001154252">
    <property type="component" value="Unassembled WGS sequence"/>
</dbReference>
<dbReference type="AlphaFoldDB" id="A0A9W4PAA3"/>
<proteinExistence type="predicted"/>
<dbReference type="OrthoDB" id="5415741at2759"/>
<evidence type="ECO:0000313" key="3">
    <source>
        <dbReference type="Proteomes" id="UP001154252"/>
    </source>
</evidence>
<evidence type="ECO:0000256" key="1">
    <source>
        <dbReference type="SAM" id="MobiDB-lite"/>
    </source>
</evidence>
<keyword evidence="3" id="KW-1185">Reference proteome</keyword>
<dbReference type="EMBL" id="CAJVRC010000904">
    <property type="protein sequence ID" value="CAG8909873.1"/>
    <property type="molecule type" value="Genomic_DNA"/>
</dbReference>
<protein>
    <submittedName>
        <fullName evidence="2">Uncharacterized protein</fullName>
    </submittedName>
</protein>
<reference evidence="2" key="1">
    <citation type="submission" date="2021-07" db="EMBL/GenBank/DDBJ databases">
        <authorList>
            <person name="Branca A.L. A."/>
        </authorList>
    </citation>
    <scope>NUCLEOTIDE SEQUENCE</scope>
</reference>
<feature type="compositionally biased region" description="Polar residues" evidence="1">
    <location>
        <begin position="100"/>
        <end position="112"/>
    </location>
</feature>
<gene>
    <name evidence="2" type="ORF">PEGY_LOCUS10671</name>
</gene>
<name>A0A9W4PAA3_9EURO</name>
<feature type="region of interest" description="Disordered" evidence="1">
    <location>
        <begin position="77"/>
        <end position="127"/>
    </location>
</feature>
<feature type="compositionally biased region" description="Basic and acidic residues" evidence="1">
    <location>
        <begin position="115"/>
        <end position="127"/>
    </location>
</feature>
<organism evidence="2 3">
    <name type="scientific">Penicillium egyptiacum</name>
    <dbReference type="NCBI Taxonomy" id="1303716"/>
    <lineage>
        <taxon>Eukaryota</taxon>
        <taxon>Fungi</taxon>
        <taxon>Dikarya</taxon>
        <taxon>Ascomycota</taxon>
        <taxon>Pezizomycotina</taxon>
        <taxon>Eurotiomycetes</taxon>
        <taxon>Eurotiomycetidae</taxon>
        <taxon>Eurotiales</taxon>
        <taxon>Aspergillaceae</taxon>
        <taxon>Penicillium</taxon>
    </lineage>
</organism>
<comment type="caution">
    <text evidence="2">The sequence shown here is derived from an EMBL/GenBank/DDBJ whole genome shotgun (WGS) entry which is preliminary data.</text>
</comment>
<evidence type="ECO:0000313" key="2">
    <source>
        <dbReference type="EMBL" id="CAG8909873.1"/>
    </source>
</evidence>
<sequence length="127" mass="14333">MVVYVYIPVPLFRTPFSICPFYYYYLPPPTMGHDVSKRTIVVTYKATGLSTTTISAISGLPRRTIDRIYERALKNGFDPNSLPWNPSDAMLADAPRSGRPTKQMSQVQNQVLSKVHADQDGPKKDMH</sequence>
<accession>A0A9W4PAA3</accession>